<gene>
    <name evidence="6" type="ORF">EG799_00640</name>
</gene>
<dbReference type="OrthoDB" id="7210494at2"/>
<keyword evidence="2 4" id="KW-0732">Signal</keyword>
<reference evidence="6 7" key="1">
    <citation type="submission" date="2018-11" db="EMBL/GenBank/DDBJ databases">
        <title>Erythrobacter spongiae sp. nov., isolated from a marine sponge.</title>
        <authorList>
            <person name="Zhuang L."/>
            <person name="Luo L."/>
        </authorList>
    </citation>
    <scope>NUCLEOTIDE SEQUENCE [LARGE SCALE GENOMIC DNA]</scope>
    <source>
        <strain evidence="6 7">HN-E23</strain>
    </source>
</reference>
<keyword evidence="3" id="KW-0813">Transport</keyword>
<dbReference type="PROSITE" id="PS51257">
    <property type="entry name" value="PROKAR_LIPOPROTEIN"/>
    <property type="match status" value="1"/>
</dbReference>
<dbReference type="RefSeq" id="WP_123877627.1">
    <property type="nucleotide sequence ID" value="NZ_RPFZ01000001.1"/>
</dbReference>
<dbReference type="InterPro" id="IPR051010">
    <property type="entry name" value="BCAA_transport"/>
</dbReference>
<dbReference type="Proteomes" id="UP000275232">
    <property type="component" value="Unassembled WGS sequence"/>
</dbReference>
<dbReference type="PANTHER" id="PTHR30483:SF6">
    <property type="entry name" value="PERIPLASMIC BINDING PROTEIN OF ABC TRANSPORTER FOR NATURAL AMINO ACIDS"/>
    <property type="match status" value="1"/>
</dbReference>
<evidence type="ECO:0000256" key="1">
    <source>
        <dbReference type="ARBA" id="ARBA00010062"/>
    </source>
</evidence>
<evidence type="ECO:0000256" key="3">
    <source>
        <dbReference type="ARBA" id="ARBA00022970"/>
    </source>
</evidence>
<dbReference type="InterPro" id="IPR028082">
    <property type="entry name" value="Peripla_BP_I"/>
</dbReference>
<dbReference type="PANTHER" id="PTHR30483">
    <property type="entry name" value="LEUCINE-SPECIFIC-BINDING PROTEIN"/>
    <property type="match status" value="1"/>
</dbReference>
<dbReference type="CDD" id="cd06339">
    <property type="entry name" value="PBP1_YraM_LppC_lipoprotein-like"/>
    <property type="match status" value="1"/>
</dbReference>
<evidence type="ECO:0000259" key="5">
    <source>
        <dbReference type="Pfam" id="PF13458"/>
    </source>
</evidence>
<evidence type="ECO:0000313" key="7">
    <source>
        <dbReference type="Proteomes" id="UP000275232"/>
    </source>
</evidence>
<dbReference type="Pfam" id="PF13458">
    <property type="entry name" value="Peripla_BP_6"/>
    <property type="match status" value="1"/>
</dbReference>
<evidence type="ECO:0000256" key="4">
    <source>
        <dbReference type="SAM" id="SignalP"/>
    </source>
</evidence>
<comment type="caution">
    <text evidence="6">The sequence shown here is derived from an EMBL/GenBank/DDBJ whole genome shotgun (WGS) entry which is preliminary data.</text>
</comment>
<dbReference type="Gene3D" id="3.40.50.2300">
    <property type="match status" value="2"/>
</dbReference>
<feature type="domain" description="Leucine-binding protein" evidence="5">
    <location>
        <begin position="57"/>
        <end position="372"/>
    </location>
</feature>
<keyword evidence="3" id="KW-0029">Amino-acid transport</keyword>
<dbReference type="EMBL" id="RPFZ01000001">
    <property type="protein sequence ID" value="RPF70300.1"/>
    <property type="molecule type" value="Genomic_DNA"/>
</dbReference>
<dbReference type="InterPro" id="IPR028081">
    <property type="entry name" value="Leu-bd"/>
</dbReference>
<proteinExistence type="inferred from homology"/>
<name>A0A3N5CSK7_9SPHN</name>
<dbReference type="GO" id="GO:0006865">
    <property type="term" value="P:amino acid transport"/>
    <property type="evidence" value="ECO:0007669"/>
    <property type="project" value="UniProtKB-KW"/>
</dbReference>
<organism evidence="6 7">
    <name type="scientific">Aurantiacibacter spongiae</name>
    <dbReference type="NCBI Taxonomy" id="2488860"/>
    <lineage>
        <taxon>Bacteria</taxon>
        <taxon>Pseudomonadati</taxon>
        <taxon>Pseudomonadota</taxon>
        <taxon>Alphaproteobacteria</taxon>
        <taxon>Sphingomonadales</taxon>
        <taxon>Erythrobacteraceae</taxon>
        <taxon>Aurantiacibacter</taxon>
    </lineage>
</organism>
<evidence type="ECO:0000313" key="6">
    <source>
        <dbReference type="EMBL" id="RPF70300.1"/>
    </source>
</evidence>
<accession>A0A3N5CSK7</accession>
<dbReference type="SUPFAM" id="SSF53822">
    <property type="entry name" value="Periplasmic binding protein-like I"/>
    <property type="match status" value="1"/>
</dbReference>
<evidence type="ECO:0000256" key="2">
    <source>
        <dbReference type="ARBA" id="ARBA00022729"/>
    </source>
</evidence>
<feature type="chain" id="PRO_5018178938" evidence="4">
    <location>
        <begin position="20"/>
        <end position="385"/>
    </location>
</feature>
<keyword evidence="7" id="KW-1185">Reference proteome</keyword>
<protein>
    <submittedName>
        <fullName evidence="6">Penicillin-binding protein activator</fullName>
    </submittedName>
</protein>
<feature type="signal peptide" evidence="4">
    <location>
        <begin position="1"/>
        <end position="19"/>
    </location>
</feature>
<comment type="similarity">
    <text evidence="1">Belongs to the leucine-binding protein family.</text>
</comment>
<sequence length="385" mass="40821">MFGKFWRLCTAGMAATVLAGCAIIPGGDDYRPDAGPVVQQSAPRQAGRLQSNGQHLVAILVPLSGENGDVGQSIANAANMALLDTGAENLRLTTYDTSGGAGAAASAAIRDGNRLILGPLRRDNVGAVLAQARPAGVPLITFSNDTTVARDDVFVMGHVPEQSVARSARFAIDQGAQNFAVLAPRGDYGQKALVSLENTVRSNGGNVVAVERYDRGNTSILSAADRLNTAGGFDTVLIADGADLAERAASRLKRAGQRLPSVIGTELWSGEGSLTEDAALRGAWFSAVSDDRWRQFAESYRQRYDARPYRIATLGYDAVLLTLRLARDWQVGDDLPTRLLTAQDGFLGLDGAIRFMPDGVGERAMEVRQVGNGTFTVVDPAPTQF</sequence>
<dbReference type="AlphaFoldDB" id="A0A3N5CSK7"/>